<dbReference type="Pfam" id="PF02163">
    <property type="entry name" value="Peptidase_M50"/>
    <property type="match status" value="1"/>
</dbReference>
<reference evidence="14 15" key="1">
    <citation type="submission" date="2016-04" db="EMBL/GenBank/DDBJ databases">
        <authorList>
            <consortium name="Pathogen Informatics"/>
        </authorList>
    </citation>
    <scope>NUCLEOTIDE SEQUENCE [LARGE SCALE GENOMIC DNA]</scope>
    <source>
        <strain evidence="14 15">H050680373</strain>
    </source>
</reference>
<feature type="transmembrane region" description="Helical" evidence="12">
    <location>
        <begin position="94"/>
        <end position="114"/>
    </location>
</feature>
<evidence type="ECO:0000256" key="11">
    <source>
        <dbReference type="ARBA" id="ARBA00023136"/>
    </source>
</evidence>
<evidence type="ECO:0000256" key="5">
    <source>
        <dbReference type="ARBA" id="ARBA00022692"/>
    </source>
</evidence>
<comment type="cofactor">
    <cofactor evidence="1">
        <name>Zn(2+)</name>
        <dbReference type="ChEBI" id="CHEBI:29105"/>
    </cofactor>
</comment>
<evidence type="ECO:0000256" key="10">
    <source>
        <dbReference type="ARBA" id="ARBA00023049"/>
    </source>
</evidence>
<dbReference type="STRING" id="288768.SAMEA3906486_05477"/>
<evidence type="ECO:0000256" key="7">
    <source>
        <dbReference type="ARBA" id="ARBA00022801"/>
    </source>
</evidence>
<feature type="domain" description="Peptidase M50" evidence="13">
    <location>
        <begin position="42"/>
        <end position="114"/>
    </location>
</feature>
<keyword evidence="4 14" id="KW-0645">Protease</keyword>
<evidence type="ECO:0000256" key="2">
    <source>
        <dbReference type="ARBA" id="ARBA00004141"/>
    </source>
</evidence>
<keyword evidence="5 12" id="KW-0812">Transmembrane</keyword>
<evidence type="ECO:0000256" key="4">
    <source>
        <dbReference type="ARBA" id="ARBA00022670"/>
    </source>
</evidence>
<dbReference type="AlphaFoldDB" id="A0A157SWC6"/>
<feature type="transmembrane region" description="Helical" evidence="12">
    <location>
        <begin position="26"/>
        <end position="51"/>
    </location>
</feature>
<dbReference type="GO" id="GO:0008237">
    <property type="term" value="F:metallopeptidase activity"/>
    <property type="evidence" value="ECO:0007669"/>
    <property type="project" value="UniProtKB-KW"/>
</dbReference>
<feature type="transmembrane region" description="Helical" evidence="12">
    <location>
        <begin position="63"/>
        <end position="82"/>
    </location>
</feature>
<keyword evidence="9 12" id="KW-1133">Transmembrane helix</keyword>
<feature type="transmembrane region" description="Helical" evidence="12">
    <location>
        <begin position="213"/>
        <end position="233"/>
    </location>
</feature>
<evidence type="ECO:0000256" key="3">
    <source>
        <dbReference type="ARBA" id="ARBA00007931"/>
    </source>
</evidence>
<evidence type="ECO:0000256" key="1">
    <source>
        <dbReference type="ARBA" id="ARBA00001947"/>
    </source>
</evidence>
<evidence type="ECO:0000313" key="14">
    <source>
        <dbReference type="EMBL" id="SAI74760.1"/>
    </source>
</evidence>
<dbReference type="GO" id="GO:0046872">
    <property type="term" value="F:metal ion binding"/>
    <property type="evidence" value="ECO:0007669"/>
    <property type="project" value="UniProtKB-KW"/>
</dbReference>
<keyword evidence="7" id="KW-0378">Hydrolase</keyword>
<dbReference type="InterPro" id="IPR008915">
    <property type="entry name" value="Peptidase_M50"/>
</dbReference>
<dbReference type="OrthoDB" id="9781963at2"/>
<dbReference type="CDD" id="cd06160">
    <property type="entry name" value="S2P-M50_like_2"/>
    <property type="match status" value="1"/>
</dbReference>
<organism evidence="14 15">
    <name type="scientific">Bordetella ansorpii</name>
    <dbReference type="NCBI Taxonomy" id="288768"/>
    <lineage>
        <taxon>Bacteria</taxon>
        <taxon>Pseudomonadati</taxon>
        <taxon>Pseudomonadota</taxon>
        <taxon>Betaproteobacteria</taxon>
        <taxon>Burkholderiales</taxon>
        <taxon>Alcaligenaceae</taxon>
        <taxon>Bordetella</taxon>
    </lineage>
</organism>
<dbReference type="Proteomes" id="UP000076848">
    <property type="component" value="Unassembled WGS sequence"/>
</dbReference>
<feature type="transmembrane region" description="Helical" evidence="12">
    <location>
        <begin position="121"/>
        <end position="140"/>
    </location>
</feature>
<keyword evidence="11 12" id="KW-0472">Membrane</keyword>
<keyword evidence="10" id="KW-0482">Metalloprotease</keyword>
<evidence type="ECO:0000313" key="15">
    <source>
        <dbReference type="Proteomes" id="UP000076848"/>
    </source>
</evidence>
<keyword evidence="6" id="KW-0479">Metal-binding</keyword>
<keyword evidence="8" id="KW-0862">Zinc</keyword>
<protein>
    <submittedName>
        <fullName evidence="14">Zn-dependent proteases</fullName>
    </submittedName>
</protein>
<comment type="similarity">
    <text evidence="3">Belongs to the peptidase M50B family.</text>
</comment>
<comment type="subcellular location">
    <subcellularLocation>
        <location evidence="2">Membrane</location>
        <topology evidence="2">Multi-pass membrane protein</topology>
    </subcellularLocation>
</comment>
<dbReference type="GO" id="GO:0016020">
    <property type="term" value="C:membrane"/>
    <property type="evidence" value="ECO:0007669"/>
    <property type="project" value="UniProtKB-SubCell"/>
</dbReference>
<gene>
    <name evidence="14" type="ORF">SAMEA3906486_05477</name>
</gene>
<sequence>MKLLLLLFSGLKFLKFGKLLTTGGTMLLSIGAYALVFGWRYAAGFVLLIFVHEMGHYVAARQRGLEVGAPTFIPFVGAWIQLKDMPHDAETEAYVGLGGPLAGTLASLACYFAARDTGSDLLLALSYSGFFINLFNLIPVSPLDGGRITAVLSPRVWLLGVPVLVGLFFWSPSPILILVAILALPNAIKAFKYDPKLPENQAYYGAATLESKLTYGCAYLALVALLAILSHDVHEMLSHVRRY</sequence>
<evidence type="ECO:0000259" key="13">
    <source>
        <dbReference type="Pfam" id="PF02163"/>
    </source>
</evidence>
<evidence type="ECO:0000256" key="6">
    <source>
        <dbReference type="ARBA" id="ARBA00022723"/>
    </source>
</evidence>
<evidence type="ECO:0000256" key="9">
    <source>
        <dbReference type="ARBA" id="ARBA00022989"/>
    </source>
</evidence>
<dbReference type="PANTHER" id="PTHR39188">
    <property type="entry name" value="MEMBRANE-ASSOCIATED ZINC METALLOPROTEASE M50B"/>
    <property type="match status" value="1"/>
</dbReference>
<dbReference type="RefSeq" id="WP_066134469.1">
    <property type="nucleotide sequence ID" value="NZ_FKIF01000010.1"/>
</dbReference>
<evidence type="ECO:0000256" key="8">
    <source>
        <dbReference type="ARBA" id="ARBA00022833"/>
    </source>
</evidence>
<proteinExistence type="inferred from homology"/>
<evidence type="ECO:0000256" key="12">
    <source>
        <dbReference type="SAM" id="Phobius"/>
    </source>
</evidence>
<name>A0A157SWC6_9BORD</name>
<dbReference type="EMBL" id="FKIF01000010">
    <property type="protein sequence ID" value="SAI74760.1"/>
    <property type="molecule type" value="Genomic_DNA"/>
</dbReference>
<accession>A0A157SWC6</accession>
<dbReference type="GO" id="GO:0006508">
    <property type="term" value="P:proteolysis"/>
    <property type="evidence" value="ECO:0007669"/>
    <property type="project" value="UniProtKB-KW"/>
</dbReference>
<dbReference type="PANTHER" id="PTHR39188:SF3">
    <property type="entry name" value="STAGE IV SPORULATION PROTEIN FB"/>
    <property type="match status" value="1"/>
</dbReference>
<keyword evidence="15" id="KW-1185">Reference proteome</keyword>